<gene>
    <name evidence="2" type="ORF">DW674_09610</name>
</gene>
<dbReference type="InterPro" id="IPR050383">
    <property type="entry name" value="GlyoxalaseI/FosfomycinResist"/>
</dbReference>
<dbReference type="OrthoDB" id="9815599at2"/>
<name>A0A414NV70_9FIRM</name>
<feature type="domain" description="VOC" evidence="1">
    <location>
        <begin position="5"/>
        <end position="124"/>
    </location>
</feature>
<evidence type="ECO:0000313" key="2">
    <source>
        <dbReference type="EMBL" id="RHF50883.1"/>
    </source>
</evidence>
<comment type="caution">
    <text evidence="2">The sequence shown here is derived from an EMBL/GenBank/DDBJ whole genome shotgun (WGS) entry which is preliminary data.</text>
</comment>
<sequence length="126" mass="14343">MRFKNIDHIVITTQDVDACLHFYVDILGMELDQRNGRYAVRFGSQKFNIHTRKAEFLPAAEHPTCGSLDLCLILDGSLDMAKAEIERKGYPIELGPVRRHGARGAMRSIYLRDPDGNLVELAEYHE</sequence>
<accession>A0A414NV70</accession>
<dbReference type="InterPro" id="IPR004360">
    <property type="entry name" value="Glyas_Fos-R_dOase_dom"/>
</dbReference>
<dbReference type="CDD" id="cd07253">
    <property type="entry name" value="GLOD5"/>
    <property type="match status" value="1"/>
</dbReference>
<dbReference type="InterPro" id="IPR037523">
    <property type="entry name" value="VOC_core"/>
</dbReference>
<dbReference type="PROSITE" id="PS51819">
    <property type="entry name" value="VOC"/>
    <property type="match status" value="1"/>
</dbReference>
<dbReference type="Gene3D" id="3.10.180.10">
    <property type="entry name" value="2,3-Dihydroxybiphenyl 1,2-Dioxygenase, domain 1"/>
    <property type="match status" value="1"/>
</dbReference>
<evidence type="ECO:0000259" key="1">
    <source>
        <dbReference type="PROSITE" id="PS51819"/>
    </source>
</evidence>
<dbReference type="InterPro" id="IPR029068">
    <property type="entry name" value="Glyas_Bleomycin-R_OHBP_Dase"/>
</dbReference>
<organism evidence="2 3">
    <name type="scientific">Mitsuokella multacida</name>
    <dbReference type="NCBI Taxonomy" id="52226"/>
    <lineage>
        <taxon>Bacteria</taxon>
        <taxon>Bacillati</taxon>
        <taxon>Bacillota</taxon>
        <taxon>Negativicutes</taxon>
        <taxon>Selenomonadales</taxon>
        <taxon>Selenomonadaceae</taxon>
        <taxon>Mitsuokella</taxon>
    </lineage>
</organism>
<proteinExistence type="predicted"/>
<dbReference type="Proteomes" id="UP000283442">
    <property type="component" value="Unassembled WGS sequence"/>
</dbReference>
<dbReference type="PANTHER" id="PTHR21366">
    <property type="entry name" value="GLYOXALASE FAMILY PROTEIN"/>
    <property type="match status" value="1"/>
</dbReference>
<dbReference type="SUPFAM" id="SSF54593">
    <property type="entry name" value="Glyoxalase/Bleomycin resistance protein/Dihydroxybiphenyl dioxygenase"/>
    <property type="match status" value="1"/>
</dbReference>
<reference evidence="2 3" key="1">
    <citation type="submission" date="2018-08" db="EMBL/GenBank/DDBJ databases">
        <title>A genome reference for cultivated species of the human gut microbiota.</title>
        <authorList>
            <person name="Zou Y."/>
            <person name="Xue W."/>
            <person name="Luo G."/>
        </authorList>
    </citation>
    <scope>NUCLEOTIDE SEQUENCE [LARGE SCALE GENOMIC DNA]</scope>
    <source>
        <strain evidence="2 3">AM25-21AC</strain>
    </source>
</reference>
<dbReference type="PANTHER" id="PTHR21366:SF14">
    <property type="entry name" value="GLYOXALASE DOMAIN-CONTAINING PROTEIN 5"/>
    <property type="match status" value="1"/>
</dbReference>
<dbReference type="RefSeq" id="WP_118176544.1">
    <property type="nucleotide sequence ID" value="NZ_JAQEAO010000014.1"/>
</dbReference>
<dbReference type="AlphaFoldDB" id="A0A414NV70"/>
<evidence type="ECO:0000313" key="3">
    <source>
        <dbReference type="Proteomes" id="UP000283442"/>
    </source>
</evidence>
<protein>
    <submittedName>
        <fullName evidence="2">VOC family protein</fullName>
    </submittedName>
</protein>
<dbReference type="EMBL" id="QRHE01000010">
    <property type="protein sequence ID" value="RHF50883.1"/>
    <property type="molecule type" value="Genomic_DNA"/>
</dbReference>
<dbReference type="Pfam" id="PF00903">
    <property type="entry name" value="Glyoxalase"/>
    <property type="match status" value="1"/>
</dbReference>